<reference evidence="4 5" key="1">
    <citation type="submission" date="2019-03" db="EMBL/GenBank/DDBJ databases">
        <title>Genomic Encyclopedia of Type Strains, Phase IV (KMG-IV): sequencing the most valuable type-strain genomes for metagenomic binning, comparative biology and taxonomic classification.</title>
        <authorList>
            <person name="Goeker M."/>
        </authorList>
    </citation>
    <scope>NUCLEOTIDE SEQUENCE [LARGE SCALE GENOMIC DNA]</scope>
    <source>
        <strain evidence="4 5">DSM 24830</strain>
    </source>
</reference>
<dbReference type="EMBL" id="SMFQ01000005">
    <property type="protein sequence ID" value="TCJ82955.1"/>
    <property type="molecule type" value="Genomic_DNA"/>
</dbReference>
<feature type="short sequence motif" description="DGA/G" evidence="2">
    <location>
        <begin position="300"/>
        <end position="302"/>
    </location>
</feature>
<dbReference type="PROSITE" id="PS51635">
    <property type="entry name" value="PNPLA"/>
    <property type="match status" value="1"/>
</dbReference>
<dbReference type="Pfam" id="PF01734">
    <property type="entry name" value="Patatin"/>
    <property type="match status" value="1"/>
</dbReference>
<feature type="active site" description="Nucleophile" evidence="2">
    <location>
        <position position="114"/>
    </location>
</feature>
<sequence>MSQITTLSRIRKIFTAKPLYIIFSGLFLSACSVTSPKMNEPLKAKSSSELSALGSESKNQRSDELSLFMAFSGGGTRSAALSYGVLKKLRDTKINIGNKQRRLLDEVDMISSVSGGSFTSAYYGLFGDGIFKDFEKKVLKRKIQTELLNLSLFSPKSWIRLAPALFERSDLAAEYYHQTIFKKKHFGDMRPDAPFIVINATDLSLGQGFSFTGYHFSWICSDLNSYPISRAVAASSAVPVVFSPITLENHAGSCKFSPIVWDVQKRNRNKVKNKQKRYKDALRVKNYRDNKKLKYLHLVDGGVADNLGIRSILDIISFHNDSMWSAMKTYGMQNTKKMVFISVNAASFQNPIIATRKRAPSTVDVIDTTTTIQSNKYNTETIDLLTSKFPVWKKQVQTARCREKPSKDCANIEFQLIEINLEDLRPSELKALGIVPTALELPNKTVDQLEDAGMKLMQRSKSFQTFINGFK</sequence>
<dbReference type="Proteomes" id="UP000294887">
    <property type="component" value="Unassembled WGS sequence"/>
</dbReference>
<gene>
    <name evidence="4" type="ORF">EV695_3693</name>
</gene>
<dbReference type="AlphaFoldDB" id="A0A4V2P7S4"/>
<dbReference type="GO" id="GO:0005544">
    <property type="term" value="F:calcium-dependent phospholipid binding"/>
    <property type="evidence" value="ECO:0007669"/>
    <property type="project" value="TreeGrafter"/>
</dbReference>
<keyword evidence="5" id="KW-1185">Reference proteome</keyword>
<dbReference type="GO" id="GO:0047498">
    <property type="term" value="F:calcium-dependent phospholipase A2 activity"/>
    <property type="evidence" value="ECO:0007669"/>
    <property type="project" value="TreeGrafter"/>
</dbReference>
<dbReference type="InterPro" id="IPR016035">
    <property type="entry name" value="Acyl_Trfase/lysoPLipase"/>
</dbReference>
<dbReference type="InterPro" id="IPR002641">
    <property type="entry name" value="PNPLA_dom"/>
</dbReference>
<dbReference type="GO" id="GO:0046475">
    <property type="term" value="P:glycerophospholipid catabolic process"/>
    <property type="evidence" value="ECO:0007669"/>
    <property type="project" value="TreeGrafter"/>
</dbReference>
<organism evidence="4 5">
    <name type="scientific">Cocleimonas flava</name>
    <dbReference type="NCBI Taxonomy" id="634765"/>
    <lineage>
        <taxon>Bacteria</taxon>
        <taxon>Pseudomonadati</taxon>
        <taxon>Pseudomonadota</taxon>
        <taxon>Gammaproteobacteria</taxon>
        <taxon>Thiotrichales</taxon>
        <taxon>Thiotrichaceae</taxon>
        <taxon>Cocleimonas</taxon>
    </lineage>
</organism>
<dbReference type="Gene3D" id="3.40.1090.10">
    <property type="entry name" value="Cytosolic phospholipase A2 catalytic domain"/>
    <property type="match status" value="1"/>
</dbReference>
<evidence type="ECO:0000313" key="4">
    <source>
        <dbReference type="EMBL" id="TCJ82955.1"/>
    </source>
</evidence>
<proteinExistence type="predicted"/>
<dbReference type="RefSeq" id="WP_131907450.1">
    <property type="nucleotide sequence ID" value="NZ_SMFQ01000005.1"/>
</dbReference>
<dbReference type="PANTHER" id="PTHR10728:SF40">
    <property type="entry name" value="PATATIN FAMILY PROTEIN"/>
    <property type="match status" value="1"/>
</dbReference>
<evidence type="ECO:0000259" key="3">
    <source>
        <dbReference type="PROSITE" id="PS51635"/>
    </source>
</evidence>
<dbReference type="GO" id="GO:0005509">
    <property type="term" value="F:calcium ion binding"/>
    <property type="evidence" value="ECO:0007669"/>
    <property type="project" value="TreeGrafter"/>
</dbReference>
<dbReference type="OrthoDB" id="8541087at2"/>
<keyword evidence="1 2" id="KW-0443">Lipid metabolism</keyword>
<protein>
    <submittedName>
        <fullName evidence="4">NTE family protein</fullName>
    </submittedName>
</protein>
<feature type="active site" description="Proton acceptor" evidence="2">
    <location>
        <position position="300"/>
    </location>
</feature>
<name>A0A4V2P7S4_9GAMM</name>
<dbReference type="PANTHER" id="PTHR10728">
    <property type="entry name" value="CYTOSOLIC PHOSPHOLIPASE A2"/>
    <property type="match status" value="1"/>
</dbReference>
<dbReference type="GO" id="GO:0005829">
    <property type="term" value="C:cytosol"/>
    <property type="evidence" value="ECO:0007669"/>
    <property type="project" value="TreeGrafter"/>
</dbReference>
<keyword evidence="2" id="KW-0442">Lipid degradation</keyword>
<evidence type="ECO:0000256" key="2">
    <source>
        <dbReference type="PROSITE-ProRule" id="PRU01161"/>
    </source>
</evidence>
<comment type="caution">
    <text evidence="2">Lacks conserved residue(s) required for the propagation of feature annotation.</text>
</comment>
<accession>A0A4V2P7S4</accession>
<evidence type="ECO:0000313" key="5">
    <source>
        <dbReference type="Proteomes" id="UP000294887"/>
    </source>
</evidence>
<feature type="domain" description="PNPLA" evidence="3">
    <location>
        <begin position="70"/>
        <end position="313"/>
    </location>
</feature>
<comment type="caution">
    <text evidence="4">The sequence shown here is derived from an EMBL/GenBank/DDBJ whole genome shotgun (WGS) entry which is preliminary data.</text>
</comment>
<keyword evidence="2" id="KW-0378">Hydrolase</keyword>
<dbReference type="SUPFAM" id="SSF52151">
    <property type="entry name" value="FabD/lysophospholipase-like"/>
    <property type="match status" value="1"/>
</dbReference>
<evidence type="ECO:0000256" key="1">
    <source>
        <dbReference type="ARBA" id="ARBA00023098"/>
    </source>
</evidence>